<dbReference type="GO" id="GO:0016787">
    <property type="term" value="F:hydrolase activity"/>
    <property type="evidence" value="ECO:0007669"/>
    <property type="project" value="UniProtKB-KW"/>
</dbReference>
<accession>A0A3N4I8D1</accession>
<dbReference type="SMART" id="SM00220">
    <property type="entry name" value="S_TKc"/>
    <property type="match status" value="1"/>
</dbReference>
<comment type="catalytic activity">
    <reaction evidence="17">
        <text>L-threonyl-[protein] + ATP = O-phospho-L-threonyl-[protein] + ADP + H(+)</text>
        <dbReference type="Rhea" id="RHEA:46608"/>
        <dbReference type="Rhea" id="RHEA-COMP:11060"/>
        <dbReference type="Rhea" id="RHEA-COMP:11605"/>
        <dbReference type="ChEBI" id="CHEBI:15378"/>
        <dbReference type="ChEBI" id="CHEBI:30013"/>
        <dbReference type="ChEBI" id="CHEBI:30616"/>
        <dbReference type="ChEBI" id="CHEBI:61977"/>
        <dbReference type="ChEBI" id="CHEBI:456216"/>
        <dbReference type="EC" id="2.7.11.1"/>
    </reaction>
    <physiologicalReaction direction="left-to-right" evidence="17">
        <dbReference type="Rhea" id="RHEA:46609"/>
    </physiologicalReaction>
</comment>
<evidence type="ECO:0000256" key="14">
    <source>
        <dbReference type="ARBA" id="ARBA00022989"/>
    </source>
</evidence>
<evidence type="ECO:0000256" key="13">
    <source>
        <dbReference type="ARBA" id="ARBA00022842"/>
    </source>
</evidence>
<keyword evidence="7" id="KW-0479">Metal-binding</keyword>
<organism evidence="21 22">
    <name type="scientific">Ascobolus immersus RN42</name>
    <dbReference type="NCBI Taxonomy" id="1160509"/>
    <lineage>
        <taxon>Eukaryota</taxon>
        <taxon>Fungi</taxon>
        <taxon>Dikarya</taxon>
        <taxon>Ascomycota</taxon>
        <taxon>Pezizomycotina</taxon>
        <taxon>Pezizomycetes</taxon>
        <taxon>Pezizales</taxon>
        <taxon>Ascobolaceae</taxon>
        <taxon>Ascobolus</taxon>
    </lineage>
</organism>
<evidence type="ECO:0000256" key="18">
    <source>
        <dbReference type="ARBA" id="ARBA00048977"/>
    </source>
</evidence>
<dbReference type="Gene3D" id="3.30.200.20">
    <property type="entry name" value="Phosphorylase Kinase, domain 1"/>
    <property type="match status" value="1"/>
</dbReference>
<dbReference type="PANTHER" id="PTHR13954:SF6">
    <property type="entry name" value="NON-SPECIFIC SERINE_THREONINE PROTEIN KINASE"/>
    <property type="match status" value="1"/>
</dbReference>
<proteinExistence type="predicted"/>
<dbReference type="GO" id="GO:0006397">
    <property type="term" value="P:mRNA processing"/>
    <property type="evidence" value="ECO:0007669"/>
    <property type="project" value="InterPro"/>
</dbReference>
<evidence type="ECO:0000259" key="19">
    <source>
        <dbReference type="PROSITE" id="PS50011"/>
    </source>
</evidence>
<evidence type="ECO:0000256" key="11">
    <source>
        <dbReference type="ARBA" id="ARBA00022801"/>
    </source>
</evidence>
<keyword evidence="8" id="KW-0732">Signal</keyword>
<evidence type="ECO:0000256" key="4">
    <source>
        <dbReference type="ARBA" id="ARBA00022527"/>
    </source>
</evidence>
<keyword evidence="4" id="KW-0723">Serine/threonine-protein kinase</keyword>
<dbReference type="GO" id="GO:0005524">
    <property type="term" value="F:ATP binding"/>
    <property type="evidence" value="ECO:0007669"/>
    <property type="project" value="UniProtKB-KW"/>
</dbReference>
<keyword evidence="15" id="KW-0472">Membrane</keyword>
<dbReference type="GO" id="GO:0004674">
    <property type="term" value="F:protein serine/threonine kinase activity"/>
    <property type="evidence" value="ECO:0007669"/>
    <property type="project" value="UniProtKB-KW"/>
</dbReference>
<dbReference type="PROSITE" id="PS00108">
    <property type="entry name" value="PROTEIN_KINASE_ST"/>
    <property type="match status" value="1"/>
</dbReference>
<protein>
    <recommendedName>
        <fullName evidence="3">non-specific serine/threonine protein kinase</fullName>
        <ecNumber evidence="3">2.7.11.1</ecNumber>
    </recommendedName>
</protein>
<evidence type="ECO:0000256" key="6">
    <source>
        <dbReference type="ARBA" id="ARBA00022692"/>
    </source>
</evidence>
<dbReference type="STRING" id="1160509.A0A3N4I8D1"/>
<gene>
    <name evidence="21" type="ORF">BJ508DRAFT_345750</name>
</gene>
<keyword evidence="16" id="KW-0325">Glycoprotein</keyword>
<dbReference type="InterPro" id="IPR010513">
    <property type="entry name" value="KEN_dom"/>
</dbReference>
<dbReference type="FunFam" id="1.20.1440.180:FF:000002">
    <property type="entry name" value="Serine/threonine-protein kinase/endoribonuclease IRE1"/>
    <property type="match status" value="1"/>
</dbReference>
<evidence type="ECO:0000313" key="22">
    <source>
        <dbReference type="Proteomes" id="UP000275078"/>
    </source>
</evidence>
<keyword evidence="12" id="KW-0067">ATP-binding</keyword>
<dbReference type="Gene3D" id="1.20.1440.180">
    <property type="entry name" value="KEN domain"/>
    <property type="match status" value="1"/>
</dbReference>
<dbReference type="CDD" id="cd10422">
    <property type="entry name" value="RNase_Ire1"/>
    <property type="match status" value="1"/>
</dbReference>
<keyword evidence="13" id="KW-0460">Magnesium</keyword>
<dbReference type="SUPFAM" id="SSF56112">
    <property type="entry name" value="Protein kinase-like (PK-like)"/>
    <property type="match status" value="1"/>
</dbReference>
<evidence type="ECO:0000256" key="17">
    <source>
        <dbReference type="ARBA" id="ARBA00048659"/>
    </source>
</evidence>
<dbReference type="FunFam" id="1.10.510.10:FF:000572">
    <property type="entry name" value="Serine/threonine-protein kinase/endoribonuclease IRE1"/>
    <property type="match status" value="1"/>
</dbReference>
<dbReference type="FunFam" id="3.30.200.20:FF:000077">
    <property type="entry name" value="Putative Serine/threonine-protein kinase/endoribonuclease IRE1"/>
    <property type="match status" value="1"/>
</dbReference>
<dbReference type="InterPro" id="IPR038357">
    <property type="entry name" value="KEN_sf"/>
</dbReference>
<dbReference type="PROSITE" id="PS50011">
    <property type="entry name" value="PROTEIN_KINASE_DOM"/>
    <property type="match status" value="1"/>
</dbReference>
<dbReference type="InterPro" id="IPR000719">
    <property type="entry name" value="Prot_kinase_dom"/>
</dbReference>
<dbReference type="InterPro" id="IPR008271">
    <property type="entry name" value="Ser/Thr_kinase_AS"/>
</dbReference>
<keyword evidence="5" id="KW-0808">Transferase</keyword>
<dbReference type="SMART" id="SM00580">
    <property type="entry name" value="PUG"/>
    <property type="match status" value="1"/>
</dbReference>
<evidence type="ECO:0000313" key="21">
    <source>
        <dbReference type="EMBL" id="RPA81726.1"/>
    </source>
</evidence>
<dbReference type="InterPro" id="IPR045133">
    <property type="entry name" value="IRE1/2-like"/>
</dbReference>
<evidence type="ECO:0000256" key="1">
    <source>
        <dbReference type="ARBA" id="ARBA00001946"/>
    </source>
</evidence>
<dbReference type="InterPro" id="IPR011009">
    <property type="entry name" value="Kinase-like_dom_sf"/>
</dbReference>
<comment type="catalytic activity">
    <reaction evidence="18">
        <text>L-seryl-[protein] + ATP = O-phospho-L-seryl-[protein] + ADP + H(+)</text>
        <dbReference type="Rhea" id="RHEA:17989"/>
        <dbReference type="Rhea" id="RHEA-COMP:9863"/>
        <dbReference type="Rhea" id="RHEA-COMP:11604"/>
        <dbReference type="ChEBI" id="CHEBI:15378"/>
        <dbReference type="ChEBI" id="CHEBI:29999"/>
        <dbReference type="ChEBI" id="CHEBI:30616"/>
        <dbReference type="ChEBI" id="CHEBI:83421"/>
        <dbReference type="ChEBI" id="CHEBI:456216"/>
        <dbReference type="EC" id="2.7.11.1"/>
    </reaction>
    <physiologicalReaction direction="left-to-right" evidence="18">
        <dbReference type="Rhea" id="RHEA:17990"/>
    </physiologicalReaction>
</comment>
<dbReference type="EC" id="2.7.11.1" evidence="3"/>
<comment type="cofactor">
    <cofactor evidence="1">
        <name>Mg(2+)</name>
        <dbReference type="ChEBI" id="CHEBI:18420"/>
    </cofactor>
</comment>
<evidence type="ECO:0000256" key="9">
    <source>
        <dbReference type="ARBA" id="ARBA00022741"/>
    </source>
</evidence>
<dbReference type="OrthoDB" id="63989at2759"/>
<comment type="subcellular location">
    <subcellularLocation>
        <location evidence="2">Membrane</location>
        <topology evidence="2">Single-pass type I membrane protein</topology>
    </subcellularLocation>
</comment>
<dbReference type="GO" id="GO:0070059">
    <property type="term" value="P:intrinsic apoptotic signaling pathway in response to endoplasmic reticulum stress"/>
    <property type="evidence" value="ECO:0007669"/>
    <property type="project" value="TreeGrafter"/>
</dbReference>
<evidence type="ECO:0000256" key="3">
    <source>
        <dbReference type="ARBA" id="ARBA00012513"/>
    </source>
</evidence>
<dbReference type="GO" id="GO:1990604">
    <property type="term" value="C:IRE1-TRAF2-ASK1 complex"/>
    <property type="evidence" value="ECO:0007669"/>
    <property type="project" value="TreeGrafter"/>
</dbReference>
<dbReference type="GO" id="GO:0046872">
    <property type="term" value="F:metal ion binding"/>
    <property type="evidence" value="ECO:0007669"/>
    <property type="project" value="UniProtKB-KW"/>
</dbReference>
<evidence type="ECO:0000256" key="10">
    <source>
        <dbReference type="ARBA" id="ARBA00022777"/>
    </source>
</evidence>
<keyword evidence="14" id="KW-1133">Transmembrane helix</keyword>
<dbReference type="AlphaFoldDB" id="A0A3N4I8D1"/>
<keyword evidence="6" id="KW-0812">Transmembrane</keyword>
<keyword evidence="9" id="KW-0547">Nucleotide-binding</keyword>
<dbReference type="GO" id="GO:0036498">
    <property type="term" value="P:IRE1-mediated unfolded protein response"/>
    <property type="evidence" value="ECO:0007669"/>
    <property type="project" value="UniProtKB-ARBA"/>
</dbReference>
<dbReference type="PROSITE" id="PS51392">
    <property type="entry name" value="KEN"/>
    <property type="match status" value="1"/>
</dbReference>
<keyword evidence="11" id="KW-0378">Hydrolase</keyword>
<dbReference type="GO" id="GO:0051082">
    <property type="term" value="F:unfolded protein binding"/>
    <property type="evidence" value="ECO:0007669"/>
    <property type="project" value="TreeGrafter"/>
</dbReference>
<evidence type="ECO:0000256" key="15">
    <source>
        <dbReference type="ARBA" id="ARBA00023136"/>
    </source>
</evidence>
<evidence type="ECO:0000256" key="12">
    <source>
        <dbReference type="ARBA" id="ARBA00022840"/>
    </source>
</evidence>
<evidence type="ECO:0000259" key="20">
    <source>
        <dbReference type="PROSITE" id="PS51392"/>
    </source>
</evidence>
<sequence length="440" mass="50311">MFTNLVAGYGSQGTMVLRGSFEGKDVAVKRMLNHYYDVAKREVSLLQESDDHPNVIRYYCRQELDQFLYIALELCPASLYDLFSDSRTEHMDLINCMRPEVALQQITAGVRHLHSLKIVHRDLKPQNILVQAPKSRRGITSLHPRFLISDFGLCKKLDHDQSSFRATTAHAAGTSGWRAPELLCDELDTPATLPTPSSENSTSTSDTTIIDTLTSRRATKAIDIFSLGCVFYYVLSGGSHPFGDDRIMREPNIVRGTYDLRALDYIQPTGVEARDLISRMIARNPKERPDANTVLMHPFFWPAEKRLQFLLDISDHFEAEPRDPPSPHLQILENEAAAVLGEDWYQHIDQILIDNLGKYRKYSGQKILDLLRALRNKKHHYQDLPPNVQEHLGSLPDGYLNYFMKRFPMLLMHCHRVVMECELQGSMRFGAYFLPPGEHI</sequence>
<dbReference type="Pfam" id="PF00069">
    <property type="entry name" value="Pkinase"/>
    <property type="match status" value="2"/>
</dbReference>
<feature type="domain" description="KEN" evidence="20">
    <location>
        <begin position="303"/>
        <end position="435"/>
    </location>
</feature>
<evidence type="ECO:0000256" key="7">
    <source>
        <dbReference type="ARBA" id="ARBA00022723"/>
    </source>
</evidence>
<evidence type="ECO:0000256" key="16">
    <source>
        <dbReference type="ARBA" id="ARBA00023180"/>
    </source>
</evidence>
<dbReference type="GO" id="GO:0004521">
    <property type="term" value="F:RNA endonuclease activity"/>
    <property type="evidence" value="ECO:0007669"/>
    <property type="project" value="InterPro"/>
</dbReference>
<dbReference type="PANTHER" id="PTHR13954">
    <property type="entry name" value="IRE1-RELATED"/>
    <property type="match status" value="1"/>
</dbReference>
<feature type="domain" description="Protein kinase" evidence="19">
    <location>
        <begin position="1"/>
        <end position="300"/>
    </location>
</feature>
<evidence type="ECO:0000256" key="2">
    <source>
        <dbReference type="ARBA" id="ARBA00004479"/>
    </source>
</evidence>
<dbReference type="Proteomes" id="UP000275078">
    <property type="component" value="Unassembled WGS sequence"/>
</dbReference>
<evidence type="ECO:0000256" key="5">
    <source>
        <dbReference type="ARBA" id="ARBA00022679"/>
    </source>
</evidence>
<name>A0A3N4I8D1_ASCIM</name>
<reference evidence="21 22" key="1">
    <citation type="journal article" date="2018" name="Nat. Ecol. Evol.">
        <title>Pezizomycetes genomes reveal the molecular basis of ectomycorrhizal truffle lifestyle.</title>
        <authorList>
            <person name="Murat C."/>
            <person name="Payen T."/>
            <person name="Noel B."/>
            <person name="Kuo A."/>
            <person name="Morin E."/>
            <person name="Chen J."/>
            <person name="Kohler A."/>
            <person name="Krizsan K."/>
            <person name="Balestrini R."/>
            <person name="Da Silva C."/>
            <person name="Montanini B."/>
            <person name="Hainaut M."/>
            <person name="Levati E."/>
            <person name="Barry K.W."/>
            <person name="Belfiori B."/>
            <person name="Cichocki N."/>
            <person name="Clum A."/>
            <person name="Dockter R.B."/>
            <person name="Fauchery L."/>
            <person name="Guy J."/>
            <person name="Iotti M."/>
            <person name="Le Tacon F."/>
            <person name="Lindquist E.A."/>
            <person name="Lipzen A."/>
            <person name="Malagnac F."/>
            <person name="Mello A."/>
            <person name="Molinier V."/>
            <person name="Miyauchi S."/>
            <person name="Poulain J."/>
            <person name="Riccioni C."/>
            <person name="Rubini A."/>
            <person name="Sitrit Y."/>
            <person name="Splivallo R."/>
            <person name="Traeger S."/>
            <person name="Wang M."/>
            <person name="Zifcakova L."/>
            <person name="Wipf D."/>
            <person name="Zambonelli A."/>
            <person name="Paolocci F."/>
            <person name="Nowrousian M."/>
            <person name="Ottonello S."/>
            <person name="Baldrian P."/>
            <person name="Spatafora J.W."/>
            <person name="Henrissat B."/>
            <person name="Nagy L.G."/>
            <person name="Aury J.M."/>
            <person name="Wincker P."/>
            <person name="Grigoriev I.V."/>
            <person name="Bonfante P."/>
            <person name="Martin F.M."/>
        </authorList>
    </citation>
    <scope>NUCLEOTIDE SEQUENCE [LARGE SCALE GENOMIC DNA]</scope>
    <source>
        <strain evidence="21 22">RN42</strain>
    </source>
</reference>
<dbReference type="Pfam" id="PF06479">
    <property type="entry name" value="Ribonuc_2-5A"/>
    <property type="match status" value="1"/>
</dbReference>
<dbReference type="EMBL" id="ML119677">
    <property type="protein sequence ID" value="RPA81726.1"/>
    <property type="molecule type" value="Genomic_DNA"/>
</dbReference>
<evidence type="ECO:0000256" key="8">
    <source>
        <dbReference type="ARBA" id="ARBA00022729"/>
    </source>
</evidence>
<keyword evidence="22" id="KW-1185">Reference proteome</keyword>
<dbReference type="Gene3D" id="1.10.510.10">
    <property type="entry name" value="Transferase(Phosphotransferase) domain 1"/>
    <property type="match status" value="1"/>
</dbReference>
<keyword evidence="10" id="KW-0418">Kinase</keyword>